<dbReference type="InterPro" id="IPR010006">
    <property type="entry name" value="Phage_P4_Psu"/>
</dbReference>
<sequence>MGLMRRDKPYTSVSLYSFSRDFAAQASMSVKCIITELSDQPALIKNCALDHSSEYLREALSVWLAAGVEIKYSAQDRDILTAIGFRPHMASLADNQEKYTPVQNLIYALRKAELVRQEPV</sequence>
<dbReference type="Gene3D" id="1.20.58.1090">
    <property type="entry name" value="Phage polarity suppression protein monomer"/>
    <property type="match status" value="1"/>
</dbReference>
<dbReference type="KEGG" id="plu:plu4454"/>
<accession>Q7MZ47</accession>
<keyword evidence="2" id="KW-1185">Reference proteome</keyword>
<protein>
    <submittedName>
        <fullName evidence="1">Photorhabdus luminescens subsp. laumondii TTO1 complete genome segment 15/17</fullName>
    </submittedName>
</protein>
<dbReference type="EMBL" id="BX571873">
    <property type="protein sequence ID" value="CAE16826.1"/>
    <property type="molecule type" value="Genomic_DNA"/>
</dbReference>
<organism evidence="1 2">
    <name type="scientific">Photorhabdus laumondii subsp. laumondii (strain DSM 15139 / CIP 105565 / TT01)</name>
    <name type="common">Photorhabdus luminescens subsp. laumondii</name>
    <dbReference type="NCBI Taxonomy" id="243265"/>
    <lineage>
        <taxon>Bacteria</taxon>
        <taxon>Pseudomonadati</taxon>
        <taxon>Pseudomonadota</taxon>
        <taxon>Gammaproteobacteria</taxon>
        <taxon>Enterobacterales</taxon>
        <taxon>Morganellaceae</taxon>
        <taxon>Photorhabdus</taxon>
    </lineage>
</organism>
<gene>
    <name evidence="1" type="ordered locus">plu4454</name>
</gene>
<evidence type="ECO:0000313" key="1">
    <source>
        <dbReference type="EMBL" id="CAE16826.1"/>
    </source>
</evidence>
<evidence type="ECO:0000313" key="2">
    <source>
        <dbReference type="Proteomes" id="UP000002514"/>
    </source>
</evidence>
<dbReference type="Pfam" id="PF07455">
    <property type="entry name" value="Psu"/>
    <property type="match status" value="1"/>
</dbReference>
<proteinExistence type="predicted"/>
<dbReference type="eggNOG" id="ENOG502ZADE">
    <property type="taxonomic scope" value="Bacteria"/>
</dbReference>
<dbReference type="HOGENOM" id="CLU_123898_1_0_6"/>
<dbReference type="Proteomes" id="UP000002514">
    <property type="component" value="Chromosome"/>
</dbReference>
<name>Q7MZ47_PHOLL</name>
<reference evidence="2" key="1">
    <citation type="journal article" date="2003" name="Nat. Biotechnol.">
        <title>The genome sequence of the entomopathogenic bacterium Photorhabdus luminescens.</title>
        <authorList>
            <person name="Duchaud E."/>
            <person name="Rusniok C."/>
            <person name="Frangeul L."/>
            <person name="Buchrieser C."/>
            <person name="Givaudan A."/>
            <person name="Taourit S."/>
            <person name="Bocs S."/>
            <person name="Boursaux-Eude C."/>
            <person name="Chandler M."/>
            <person name="Charles J.-F."/>
            <person name="Dassa E."/>
            <person name="Derose R."/>
            <person name="Derzelle S."/>
            <person name="Freyssinet G."/>
            <person name="Gaudriault S."/>
            <person name="Medigue C."/>
            <person name="Lanois A."/>
            <person name="Powell K."/>
            <person name="Siguier P."/>
            <person name="Vincent R."/>
            <person name="Wingate V."/>
            <person name="Zouine M."/>
            <person name="Glaser P."/>
            <person name="Boemare N."/>
            <person name="Danchin A."/>
            <person name="Kunst F."/>
        </authorList>
    </citation>
    <scope>NUCLEOTIDE SEQUENCE [LARGE SCALE GENOMIC DNA]</scope>
    <source>
        <strain evidence="2">DSM 15139 / CIP 105565 / TT01</strain>
    </source>
</reference>
<dbReference type="AlphaFoldDB" id="Q7MZ47"/>